<sequence>MSTIDLLTRVSMLCKKYEKYDTEKLRLSSEGVASHDHFLKLYTSLEQDLADALEKSSDAELEKNRAVVATLNAEVRRAKAAMRKEIPKLIRLATKKVKGVSADDLATRPDLTLGLQAKIEAITDGVSVGHHNISSPKKSTPLEIKIDSVSPDDIKWTEQKEHSEESRNLQQDVELRQHKQDQNLDTISEGLTTLKYMAEDIGEVCP</sequence>
<gene>
    <name evidence="1" type="ORF">CSSPTR1EN2_LOCUS3211</name>
</gene>
<organism evidence="1 2">
    <name type="scientific">Sphagnum troendelagicum</name>
    <dbReference type="NCBI Taxonomy" id="128251"/>
    <lineage>
        <taxon>Eukaryota</taxon>
        <taxon>Viridiplantae</taxon>
        <taxon>Streptophyta</taxon>
        <taxon>Embryophyta</taxon>
        <taxon>Bryophyta</taxon>
        <taxon>Sphagnophytina</taxon>
        <taxon>Sphagnopsida</taxon>
        <taxon>Sphagnales</taxon>
        <taxon>Sphagnaceae</taxon>
        <taxon>Sphagnum</taxon>
    </lineage>
</organism>
<accession>A0ABP0TGB1</accession>
<dbReference type="Proteomes" id="UP001497512">
    <property type="component" value="Chromosome 11"/>
</dbReference>
<dbReference type="EMBL" id="OZ019903">
    <property type="protein sequence ID" value="CAK9195913.1"/>
    <property type="molecule type" value="Genomic_DNA"/>
</dbReference>
<dbReference type="Gene3D" id="1.20.5.110">
    <property type="match status" value="1"/>
</dbReference>
<dbReference type="CDD" id="cd15841">
    <property type="entry name" value="SNARE_Qc"/>
    <property type="match status" value="1"/>
</dbReference>
<evidence type="ECO:0000313" key="1">
    <source>
        <dbReference type="EMBL" id="CAK9195913.1"/>
    </source>
</evidence>
<protein>
    <submittedName>
        <fullName evidence="1">Uncharacterized protein</fullName>
    </submittedName>
</protein>
<keyword evidence="2" id="KW-1185">Reference proteome</keyword>
<reference evidence="1" key="1">
    <citation type="submission" date="2024-02" db="EMBL/GenBank/DDBJ databases">
        <authorList>
            <consortium name="ELIXIR-Norway"/>
            <consortium name="Elixir Norway"/>
        </authorList>
    </citation>
    <scope>NUCLEOTIDE SEQUENCE</scope>
</reference>
<proteinExistence type="predicted"/>
<name>A0ABP0TGB1_9BRYO</name>
<evidence type="ECO:0000313" key="2">
    <source>
        <dbReference type="Proteomes" id="UP001497512"/>
    </source>
</evidence>